<comment type="caution">
    <text evidence="3">The sequence shown here is derived from an EMBL/GenBank/DDBJ whole genome shotgun (WGS) entry which is preliminary data.</text>
</comment>
<dbReference type="PANTHER" id="PTHR23422:SF9">
    <property type="entry name" value="ZN-DEPENDENT HYDROLASE"/>
    <property type="match status" value="1"/>
</dbReference>
<organism evidence="3 4">
    <name type="scientific">Funneliformis mosseae</name>
    <name type="common">Endomycorrhizal fungus</name>
    <name type="synonym">Glomus mosseae</name>
    <dbReference type="NCBI Taxonomy" id="27381"/>
    <lineage>
        <taxon>Eukaryota</taxon>
        <taxon>Fungi</taxon>
        <taxon>Fungi incertae sedis</taxon>
        <taxon>Mucoromycota</taxon>
        <taxon>Glomeromycotina</taxon>
        <taxon>Glomeromycetes</taxon>
        <taxon>Glomerales</taxon>
        <taxon>Glomeraceae</taxon>
        <taxon>Funneliformis</taxon>
    </lineage>
</organism>
<accession>A0A9N8VEK9</accession>
<evidence type="ECO:0000313" key="3">
    <source>
        <dbReference type="EMBL" id="CAG8453388.1"/>
    </source>
</evidence>
<protein>
    <submittedName>
        <fullName evidence="3">9745_t:CDS:1</fullName>
    </submittedName>
</protein>
<name>A0A9N8VEK9_FUNMO</name>
<evidence type="ECO:0000256" key="1">
    <source>
        <dbReference type="ARBA" id="ARBA00022723"/>
    </source>
</evidence>
<dbReference type="Pfam" id="PF03571">
    <property type="entry name" value="Peptidase_M49"/>
    <property type="match status" value="1"/>
</dbReference>
<dbReference type="AlphaFoldDB" id="A0A9N8VEK9"/>
<dbReference type="InterPro" id="IPR039461">
    <property type="entry name" value="Peptidase_M49"/>
</dbReference>
<dbReference type="GO" id="GO:0008239">
    <property type="term" value="F:dipeptidyl-peptidase activity"/>
    <property type="evidence" value="ECO:0007669"/>
    <property type="project" value="TreeGrafter"/>
</dbReference>
<dbReference type="GO" id="GO:0046872">
    <property type="term" value="F:metal ion binding"/>
    <property type="evidence" value="ECO:0007669"/>
    <property type="project" value="UniProtKB-KW"/>
</dbReference>
<dbReference type="GO" id="GO:0005737">
    <property type="term" value="C:cytoplasm"/>
    <property type="evidence" value="ECO:0007669"/>
    <property type="project" value="TreeGrafter"/>
</dbReference>
<dbReference type="Proteomes" id="UP000789375">
    <property type="component" value="Unassembled WGS sequence"/>
</dbReference>
<reference evidence="3" key="1">
    <citation type="submission" date="2021-06" db="EMBL/GenBank/DDBJ databases">
        <authorList>
            <person name="Kallberg Y."/>
            <person name="Tangrot J."/>
            <person name="Rosling A."/>
        </authorList>
    </citation>
    <scope>NUCLEOTIDE SEQUENCE</scope>
    <source>
        <strain evidence="3">87-6 pot B 2015</strain>
    </source>
</reference>
<sequence>MTSPDENFTSLSKLNNHIASFTANLENGDLLNSTQGITQHQATAAYKLLQNESFDILNKVTVSFKDCNYAFTVSDDKIYGIKRTNDGEISEIIAQYAPISLGADLSDFTNNEKVAVEKLVAAGRIIDRIYLRQKWKRNESLLEQLLSATPRDENAILFFKLMKGPWDRVDGYTLPYPPNIPKHKPLGGNFYPEDMTKDEFNHWLKKLSPKEQKDANGFYHVIKRNEDTGELYSNPYSIEYKDLLCDVSILLKESSRLVDDDSLSKFLKSRADAFSSNNYFESEVDWLNISKESKIEVTVGPYEVYTDELFSAKSAFNFYIHARDFPFSKTLEKFSNSLQYVENHLPVPDEYKNKKLKATPIVVVNQLYASGDVAVPMTAAYNLPNDEEVKRIGSKLVIIKNVQEGKYQKILVPIAHLTIGHDQIQHLCFDAFFTHILLHEVAHSNGPHYTIGPNPETVRSRLQEFYSAIEEAKADITGLFAAELLLKKGLLTAPSLEQFYVTYLASAFRSIRFGINEAHGLGQCIQINYILEQGGFEYDEKSKRFSVNFVKVSQAVSNLTREILIMQGDGDKSRVALFISKYGKISEQVNCALEKLAKIPIDVRPSYEIEMDK</sequence>
<evidence type="ECO:0000313" key="4">
    <source>
        <dbReference type="Proteomes" id="UP000789375"/>
    </source>
</evidence>
<evidence type="ECO:0000256" key="2">
    <source>
        <dbReference type="ARBA" id="ARBA00022801"/>
    </source>
</evidence>
<dbReference type="Gene3D" id="3.30.540.30">
    <property type="match status" value="1"/>
</dbReference>
<gene>
    <name evidence="3" type="ORF">FMOSSE_LOCUS1649</name>
</gene>
<keyword evidence="4" id="KW-1185">Reference proteome</keyword>
<dbReference type="EMBL" id="CAJVPP010000191">
    <property type="protein sequence ID" value="CAG8453388.1"/>
    <property type="molecule type" value="Genomic_DNA"/>
</dbReference>
<proteinExistence type="predicted"/>
<keyword evidence="2" id="KW-0378">Hydrolase</keyword>
<dbReference type="PANTHER" id="PTHR23422">
    <property type="entry name" value="DIPEPTIDYL PEPTIDASE III-RELATED"/>
    <property type="match status" value="1"/>
</dbReference>
<keyword evidence="1" id="KW-0479">Metal-binding</keyword>